<reference evidence="1 2" key="1">
    <citation type="submission" date="2018-11" db="EMBL/GenBank/DDBJ databases">
        <authorList>
            <consortium name="Pathogen Informatics"/>
        </authorList>
    </citation>
    <scope>NUCLEOTIDE SEQUENCE [LARGE SCALE GENOMIC DNA]</scope>
    <source>
        <strain>Denwood</strain>
        <strain evidence="2">Zambia</strain>
    </source>
</reference>
<dbReference type="AlphaFoldDB" id="A0A3P8KXF5"/>
<keyword evidence="2" id="KW-1185">Reference proteome</keyword>
<accession>A0A3P8KXF5</accession>
<proteinExistence type="predicted"/>
<evidence type="ECO:0000313" key="2">
    <source>
        <dbReference type="Proteomes" id="UP000269396"/>
    </source>
</evidence>
<dbReference type="Proteomes" id="UP000269396">
    <property type="component" value="Unassembled WGS sequence"/>
</dbReference>
<gene>
    <name evidence="1" type="ORF">SMTD_LOCUS21850</name>
</gene>
<organism evidence="1 2">
    <name type="scientific">Schistosoma mattheei</name>
    <dbReference type="NCBI Taxonomy" id="31246"/>
    <lineage>
        <taxon>Eukaryota</taxon>
        <taxon>Metazoa</taxon>
        <taxon>Spiralia</taxon>
        <taxon>Lophotrochozoa</taxon>
        <taxon>Platyhelminthes</taxon>
        <taxon>Trematoda</taxon>
        <taxon>Digenea</taxon>
        <taxon>Strigeidida</taxon>
        <taxon>Schistosomatoidea</taxon>
        <taxon>Schistosomatidae</taxon>
        <taxon>Schistosoma</taxon>
    </lineage>
</organism>
<sequence length="112" mass="12479">MHPPQHLREQLIQNGRNNMIMRNVQFQLLQQQLLAQTGVGPLAAAAAAAVAANPTQGTLANNSNSVSNQTSIDFVYLYDKYLSNIQKLLKCLIIEITDFFQKNILTCELATY</sequence>
<name>A0A3P8KXF5_9TREM</name>
<dbReference type="EMBL" id="UZAL01048834">
    <property type="protein sequence ID" value="VDP85839.1"/>
    <property type="molecule type" value="Genomic_DNA"/>
</dbReference>
<protein>
    <submittedName>
        <fullName evidence="1">Uncharacterized protein</fullName>
    </submittedName>
</protein>
<evidence type="ECO:0000313" key="1">
    <source>
        <dbReference type="EMBL" id="VDP85839.1"/>
    </source>
</evidence>